<sequence>MLGRRPWMNEKRSYCRLGFWIAAVDAVLPRQFHVCGAGVSPSASSEQNPKGSEVTYPAGLFPSREECDHVTYLAISAGKSRWMDWPVHELAPNNQER</sequence>
<protein>
    <submittedName>
        <fullName evidence="1">Uncharacterized protein</fullName>
    </submittedName>
</protein>
<evidence type="ECO:0000313" key="1">
    <source>
        <dbReference type="EMBL" id="PYH80806.1"/>
    </source>
</evidence>
<proteinExistence type="predicted"/>
<accession>A0A319C4F2</accession>
<reference evidence="1 2" key="1">
    <citation type="submission" date="2016-12" db="EMBL/GenBank/DDBJ databases">
        <title>The genomes of Aspergillus section Nigri reveals drivers in fungal speciation.</title>
        <authorList>
            <consortium name="DOE Joint Genome Institute"/>
            <person name="Vesth T.C."/>
            <person name="Nybo J."/>
            <person name="Theobald S."/>
            <person name="Brandl J."/>
            <person name="Frisvad J.C."/>
            <person name="Nielsen K.F."/>
            <person name="Lyhne E.K."/>
            <person name="Kogle M.E."/>
            <person name="Kuo A."/>
            <person name="Riley R."/>
            <person name="Clum A."/>
            <person name="Nolan M."/>
            <person name="Lipzen A."/>
            <person name="Salamov A."/>
            <person name="Henrissat B."/>
            <person name="Wiebenga A."/>
            <person name="De Vries R.P."/>
            <person name="Grigoriev I.V."/>
            <person name="Mortensen U.H."/>
            <person name="Andersen M.R."/>
            <person name="Baker S.E."/>
        </authorList>
    </citation>
    <scope>NUCLEOTIDE SEQUENCE [LARGE SCALE GENOMIC DNA]</scope>
    <source>
        <strain evidence="1 2">CBS 121591</strain>
    </source>
</reference>
<dbReference type="AlphaFoldDB" id="A0A319C4F2"/>
<dbReference type="GeneID" id="37138147"/>
<dbReference type="EMBL" id="KZ821707">
    <property type="protein sequence ID" value="PYH80806.1"/>
    <property type="molecule type" value="Genomic_DNA"/>
</dbReference>
<evidence type="ECO:0000313" key="2">
    <source>
        <dbReference type="Proteomes" id="UP000248340"/>
    </source>
</evidence>
<keyword evidence="2" id="KW-1185">Reference proteome</keyword>
<organism evidence="1 2">
    <name type="scientific">Aspergillus uvarum CBS 121591</name>
    <dbReference type="NCBI Taxonomy" id="1448315"/>
    <lineage>
        <taxon>Eukaryota</taxon>
        <taxon>Fungi</taxon>
        <taxon>Dikarya</taxon>
        <taxon>Ascomycota</taxon>
        <taxon>Pezizomycotina</taxon>
        <taxon>Eurotiomycetes</taxon>
        <taxon>Eurotiomycetidae</taxon>
        <taxon>Eurotiales</taxon>
        <taxon>Aspergillaceae</taxon>
        <taxon>Aspergillus</taxon>
        <taxon>Aspergillus subgen. Circumdati</taxon>
    </lineage>
</organism>
<dbReference type="RefSeq" id="XP_025491006.1">
    <property type="nucleotide sequence ID" value="XM_025635406.1"/>
</dbReference>
<name>A0A319C4F2_9EURO</name>
<gene>
    <name evidence="1" type="ORF">BO82DRAFT_355291</name>
</gene>
<dbReference type="VEuPathDB" id="FungiDB:BO82DRAFT_355291"/>
<dbReference type="Proteomes" id="UP000248340">
    <property type="component" value="Unassembled WGS sequence"/>
</dbReference>